<dbReference type="PANTHER" id="PTHR46910">
    <property type="entry name" value="TRANSCRIPTION FACTOR PDR1"/>
    <property type="match status" value="1"/>
</dbReference>
<dbReference type="InterPro" id="IPR050987">
    <property type="entry name" value="AtrR-like"/>
</dbReference>
<dbReference type="Gene3D" id="4.10.240.10">
    <property type="entry name" value="Zn(2)-C6 fungal-type DNA-binding domain"/>
    <property type="match status" value="1"/>
</dbReference>
<sequence>MPTRKVKDSERRRCVQACGNCKRRKERCDGRQPCQRCVKRRVHSECRFGLQLPAVESSRFPPSPETSSLGGFPLTPQDTPQGNDDMASLPDQEHLASFVSKNVVRSSGNDSVRVVLPAGDVTNHGFLTDIRHVVRTHLGKHVFSHDDPRLMALQAPPDRRDRPLDHVTNLSLAKPDMDDIQYILPWYERATSFVCHIFDCEAVRAGIQDWASQPESQSAAMSATYSLILAVGAQACRHRRDDCARRHFINGQYITLVALMNRPDMSTVKCLLLITVYLVAESCGDAAAMHFGAAVRIAQALGLHRQDACWVESDSADFLTRKRLWNSIRILDVQLRATFGRVATALKTSGTGGAWGLSASDDLCSIFDKTLSRVYDKKDVTIEHVSTLSELHRDWASRYQGGLKAEGTYANAVTVDTGRPVPDYSLVHLETMHHWSVMLSLRPCLLDHVATALSQEPCKEPFAGGSPALDKNVDLVRACVSSAFCVVQLLEPLAGGVDAPRRLPLMANAAVTASLVLSLALFGATDDAVSVARALGGCRKVIKAFGCHDVETWLDTIDNMQSVYKASSEARRRRRMELDSRLINHLYGYLDGKDADTSRLQNTQDPAMWNCRRESRASMTPCTTWLDDAENKTGLGHGWSSTAVVGGVLSAEYAYAPASFDLDQDFVLRDFSSTASYLGFDGDASLSWGKNRRHEDVAFGAGSHVVI</sequence>
<organism evidence="7 8">
    <name type="scientific">Metarhizium album (strain ARSEF 1941)</name>
    <dbReference type="NCBI Taxonomy" id="1081103"/>
    <lineage>
        <taxon>Eukaryota</taxon>
        <taxon>Fungi</taxon>
        <taxon>Dikarya</taxon>
        <taxon>Ascomycota</taxon>
        <taxon>Pezizomycotina</taxon>
        <taxon>Sordariomycetes</taxon>
        <taxon>Hypocreomycetidae</taxon>
        <taxon>Hypocreales</taxon>
        <taxon>Clavicipitaceae</taxon>
        <taxon>Metarhizium</taxon>
    </lineage>
</organism>
<dbReference type="OrthoDB" id="47007at2759"/>
<dbReference type="HOGENOM" id="CLU_010170_0_0_1"/>
<evidence type="ECO:0000256" key="3">
    <source>
        <dbReference type="ARBA" id="ARBA00023125"/>
    </source>
</evidence>
<dbReference type="GeneID" id="63738863"/>
<dbReference type="GO" id="GO:0008270">
    <property type="term" value="F:zinc ion binding"/>
    <property type="evidence" value="ECO:0007669"/>
    <property type="project" value="InterPro"/>
</dbReference>
<dbReference type="Proteomes" id="UP000030816">
    <property type="component" value="Unassembled WGS sequence"/>
</dbReference>
<keyword evidence="4" id="KW-0539">Nucleus</keyword>
<dbReference type="CDD" id="cd12148">
    <property type="entry name" value="fungal_TF_MHR"/>
    <property type="match status" value="1"/>
</dbReference>
<accession>A0A0B2WWM5</accession>
<dbReference type="Pfam" id="PF04082">
    <property type="entry name" value="Fungal_trans"/>
    <property type="match status" value="1"/>
</dbReference>
<keyword evidence="2" id="KW-0479">Metal-binding</keyword>
<feature type="domain" description="Zn(2)-C6 fungal-type" evidence="6">
    <location>
        <begin position="17"/>
        <end position="48"/>
    </location>
</feature>
<dbReference type="EMBL" id="AZHE01000009">
    <property type="protein sequence ID" value="KHN98019.1"/>
    <property type="molecule type" value="Genomic_DNA"/>
</dbReference>
<dbReference type="GO" id="GO:0006351">
    <property type="term" value="P:DNA-templated transcription"/>
    <property type="evidence" value="ECO:0007669"/>
    <property type="project" value="InterPro"/>
</dbReference>
<dbReference type="RefSeq" id="XP_040679085.1">
    <property type="nucleotide sequence ID" value="XM_040823206.1"/>
</dbReference>
<dbReference type="InterPro" id="IPR001138">
    <property type="entry name" value="Zn2Cys6_DnaBD"/>
</dbReference>
<dbReference type="PROSITE" id="PS00463">
    <property type="entry name" value="ZN2_CY6_FUNGAL_1"/>
    <property type="match status" value="1"/>
</dbReference>
<dbReference type="GO" id="GO:0000981">
    <property type="term" value="F:DNA-binding transcription factor activity, RNA polymerase II-specific"/>
    <property type="evidence" value="ECO:0007669"/>
    <property type="project" value="InterPro"/>
</dbReference>
<dbReference type="CDD" id="cd00067">
    <property type="entry name" value="GAL4"/>
    <property type="match status" value="1"/>
</dbReference>
<evidence type="ECO:0000259" key="6">
    <source>
        <dbReference type="PROSITE" id="PS50048"/>
    </source>
</evidence>
<evidence type="ECO:0000256" key="4">
    <source>
        <dbReference type="ARBA" id="ARBA00023242"/>
    </source>
</evidence>
<dbReference type="InterPro" id="IPR036864">
    <property type="entry name" value="Zn2-C6_fun-type_DNA-bd_sf"/>
</dbReference>
<dbReference type="STRING" id="1081103.A0A0B2WWM5"/>
<dbReference type="PROSITE" id="PS50048">
    <property type="entry name" value="ZN2_CY6_FUNGAL_2"/>
    <property type="match status" value="1"/>
</dbReference>
<comment type="caution">
    <text evidence="7">The sequence shown here is derived from an EMBL/GenBank/DDBJ whole genome shotgun (WGS) entry which is preliminary data.</text>
</comment>
<evidence type="ECO:0000256" key="5">
    <source>
        <dbReference type="SAM" id="MobiDB-lite"/>
    </source>
</evidence>
<dbReference type="Pfam" id="PF00172">
    <property type="entry name" value="Zn_clus"/>
    <property type="match status" value="1"/>
</dbReference>
<dbReference type="GO" id="GO:0003677">
    <property type="term" value="F:DNA binding"/>
    <property type="evidence" value="ECO:0007669"/>
    <property type="project" value="UniProtKB-KW"/>
</dbReference>
<evidence type="ECO:0000313" key="7">
    <source>
        <dbReference type="EMBL" id="KHN98019.1"/>
    </source>
</evidence>
<dbReference type="SUPFAM" id="SSF57701">
    <property type="entry name" value="Zn2/Cys6 DNA-binding domain"/>
    <property type="match status" value="1"/>
</dbReference>
<proteinExistence type="predicted"/>
<name>A0A0B2WWM5_METAS</name>
<dbReference type="PANTHER" id="PTHR46910:SF3">
    <property type="entry name" value="HALOTOLERANCE PROTEIN 9-RELATED"/>
    <property type="match status" value="1"/>
</dbReference>
<dbReference type="AlphaFoldDB" id="A0A0B2WWM5"/>
<dbReference type="GO" id="GO:0005634">
    <property type="term" value="C:nucleus"/>
    <property type="evidence" value="ECO:0007669"/>
    <property type="project" value="UniProtKB-SubCell"/>
</dbReference>
<gene>
    <name evidence="7" type="ORF">MAM_04408</name>
</gene>
<evidence type="ECO:0000256" key="1">
    <source>
        <dbReference type="ARBA" id="ARBA00004123"/>
    </source>
</evidence>
<comment type="subcellular location">
    <subcellularLocation>
        <location evidence="1">Nucleus</location>
    </subcellularLocation>
</comment>
<feature type="region of interest" description="Disordered" evidence="5">
    <location>
        <begin position="57"/>
        <end position="84"/>
    </location>
</feature>
<dbReference type="InterPro" id="IPR007219">
    <property type="entry name" value="XnlR_reg_dom"/>
</dbReference>
<protein>
    <submittedName>
        <fullName evidence="7">Transcription factor, fungi</fullName>
    </submittedName>
</protein>
<dbReference type="SMART" id="SM00066">
    <property type="entry name" value="GAL4"/>
    <property type="match status" value="1"/>
</dbReference>
<evidence type="ECO:0000313" key="8">
    <source>
        <dbReference type="Proteomes" id="UP000030816"/>
    </source>
</evidence>
<reference evidence="7 8" key="1">
    <citation type="journal article" date="2014" name="Proc. Natl. Acad. Sci. U.S.A.">
        <title>Trajectory and genomic determinants of fungal-pathogen speciation and host adaptation.</title>
        <authorList>
            <person name="Hu X."/>
            <person name="Xiao G."/>
            <person name="Zheng P."/>
            <person name="Shang Y."/>
            <person name="Su Y."/>
            <person name="Zhang X."/>
            <person name="Liu X."/>
            <person name="Zhan S."/>
            <person name="St Leger R.J."/>
            <person name="Wang C."/>
        </authorList>
    </citation>
    <scope>NUCLEOTIDE SEQUENCE [LARGE SCALE GENOMIC DNA]</scope>
    <source>
        <strain evidence="7 8">ARSEF 1941</strain>
    </source>
</reference>
<evidence type="ECO:0000256" key="2">
    <source>
        <dbReference type="ARBA" id="ARBA00022723"/>
    </source>
</evidence>
<keyword evidence="8" id="KW-1185">Reference proteome</keyword>
<keyword evidence="3" id="KW-0238">DNA-binding</keyword>